<accession>A0ABR9GLB4</accession>
<sequence length="175" mass="18239">MRPVIAQAAAFGLLAAALPAAAQEFDPATLDLPALVECRTDAPAYTSFALWLAGEPDAASTLGWRAVDSGNPFLSQYELVKPLAAFGMKTSTIVFTSSGPMAVLDGLSAPDLAKKLGIAPMLATPQKFLGEKVVSEKTETSESVTLATRISLNVSTVETHPGKVLAGCSYVLDIK</sequence>
<comment type="caution">
    <text evidence="2">The sequence shown here is derived from an EMBL/GenBank/DDBJ whole genome shotgun (WGS) entry which is preliminary data.</text>
</comment>
<proteinExistence type="predicted"/>
<gene>
    <name evidence="2" type="ORF">IHE39_08705</name>
</gene>
<evidence type="ECO:0000313" key="3">
    <source>
        <dbReference type="Proteomes" id="UP000598227"/>
    </source>
</evidence>
<protein>
    <submittedName>
        <fullName evidence="2">Uncharacterized protein</fullName>
    </submittedName>
</protein>
<reference evidence="2 3" key="1">
    <citation type="submission" date="2020-09" db="EMBL/GenBank/DDBJ databases">
        <title>Draft Genome Sequence of Aminobacter carboxidus type strain DSM 1086, a soil Gram-negative carboxydobacterium.</title>
        <authorList>
            <person name="Turrini P."/>
            <person name="Tescari M."/>
            <person name="Artuso I."/>
            <person name="Lugli G.A."/>
            <person name="Frangipani E."/>
            <person name="Ventura M."/>
            <person name="Visca P."/>
        </authorList>
    </citation>
    <scope>NUCLEOTIDE SEQUENCE [LARGE SCALE GENOMIC DNA]</scope>
    <source>
        <strain evidence="2 3">DSM 1086</strain>
    </source>
</reference>
<keyword evidence="1" id="KW-0732">Signal</keyword>
<feature type="chain" id="PRO_5046619648" evidence="1">
    <location>
        <begin position="23"/>
        <end position="175"/>
    </location>
</feature>
<dbReference type="EMBL" id="JACZEP010000002">
    <property type="protein sequence ID" value="MBE1204364.1"/>
    <property type="molecule type" value="Genomic_DNA"/>
</dbReference>
<name>A0ABR9GLB4_9HYPH</name>
<dbReference type="RefSeq" id="WP_192566203.1">
    <property type="nucleotide sequence ID" value="NZ_JACZEP010000002.1"/>
</dbReference>
<feature type="signal peptide" evidence="1">
    <location>
        <begin position="1"/>
        <end position="22"/>
    </location>
</feature>
<keyword evidence="3" id="KW-1185">Reference proteome</keyword>
<evidence type="ECO:0000256" key="1">
    <source>
        <dbReference type="SAM" id="SignalP"/>
    </source>
</evidence>
<evidence type="ECO:0000313" key="2">
    <source>
        <dbReference type="EMBL" id="MBE1204364.1"/>
    </source>
</evidence>
<dbReference type="Proteomes" id="UP000598227">
    <property type="component" value="Unassembled WGS sequence"/>
</dbReference>
<organism evidence="2 3">
    <name type="scientific">Aminobacter carboxidus</name>
    <dbReference type="NCBI Taxonomy" id="376165"/>
    <lineage>
        <taxon>Bacteria</taxon>
        <taxon>Pseudomonadati</taxon>
        <taxon>Pseudomonadota</taxon>
        <taxon>Alphaproteobacteria</taxon>
        <taxon>Hyphomicrobiales</taxon>
        <taxon>Phyllobacteriaceae</taxon>
        <taxon>Aminobacter</taxon>
    </lineage>
</organism>